<sequence length="462" mass="51141">MRVTRSNQSHHSLSPKFSAHRRLCPARGDELAALIFVGPGPGKAMTSTGSTVAIGVAESEDSDIQNARRVFLAGLIPKRTPRSLNTIANDLYSEFYVSCNSGGWEDGKTRTMLSGADIVLFFVNEFTLRDTNCLLTLQYAWQLMLPIIMMRPPRTKLVICNRGVAREDIVIAHGALSRNPNSHWELLDDASLDVIDYGLLQDLLYEGYKISIVYDRLEHTRCIKRIKQRLISVITNTSLPGGSRVDSSNSLTQPVFYLSPTNDSTTSLSRRAMKAIREAEKASSEKRLELSHPKLSLSQSAGSLSTVRSPTTPQRLKQGRKNDRKRIKSPPPYRTAATSSEEEGQIDQEDKEEDGDDYVDEIDAEVDVEDEAQDESKLSGRPLQLPQHTVHHISVEKLVEKAVFGSVWGSDTSLEEEVKVKNSRLKVSTFEKSQLAGMINAGDAIDDIDSPIGSPAPYVGEL</sequence>
<feature type="compositionally biased region" description="Polar residues" evidence="1">
    <location>
        <begin position="296"/>
        <end position="315"/>
    </location>
</feature>
<dbReference type="OrthoDB" id="5855276at2759"/>
<feature type="region of interest" description="Disordered" evidence="1">
    <location>
        <begin position="275"/>
        <end position="356"/>
    </location>
</feature>
<comment type="caution">
    <text evidence="2">The sequence shown here is derived from an EMBL/GenBank/DDBJ whole genome shotgun (WGS) entry which is preliminary data.</text>
</comment>
<feature type="compositionally biased region" description="Acidic residues" evidence="1">
    <location>
        <begin position="340"/>
        <end position="356"/>
    </location>
</feature>
<dbReference type="AlphaFoldDB" id="A0A8S1GSS5"/>
<evidence type="ECO:0000313" key="2">
    <source>
        <dbReference type="EMBL" id="CAD6185954.1"/>
    </source>
</evidence>
<dbReference type="Proteomes" id="UP000835052">
    <property type="component" value="Unassembled WGS sequence"/>
</dbReference>
<proteinExistence type="predicted"/>
<accession>A0A8S1GSS5</accession>
<dbReference type="EMBL" id="CAJGYM010000003">
    <property type="protein sequence ID" value="CAD6185954.1"/>
    <property type="molecule type" value="Genomic_DNA"/>
</dbReference>
<feature type="compositionally biased region" description="Basic residues" evidence="1">
    <location>
        <begin position="317"/>
        <end position="328"/>
    </location>
</feature>
<evidence type="ECO:0000256" key="1">
    <source>
        <dbReference type="SAM" id="MobiDB-lite"/>
    </source>
</evidence>
<feature type="compositionally biased region" description="Basic and acidic residues" evidence="1">
    <location>
        <begin position="275"/>
        <end position="292"/>
    </location>
</feature>
<protein>
    <submittedName>
        <fullName evidence="2">Uncharacterized protein</fullName>
    </submittedName>
</protein>
<keyword evidence="3" id="KW-1185">Reference proteome</keyword>
<name>A0A8S1GSS5_9PELO</name>
<gene>
    <name evidence="2" type="ORF">CAUJ_LOCUS1873</name>
</gene>
<evidence type="ECO:0000313" key="3">
    <source>
        <dbReference type="Proteomes" id="UP000835052"/>
    </source>
</evidence>
<organism evidence="2 3">
    <name type="scientific">Caenorhabditis auriculariae</name>
    <dbReference type="NCBI Taxonomy" id="2777116"/>
    <lineage>
        <taxon>Eukaryota</taxon>
        <taxon>Metazoa</taxon>
        <taxon>Ecdysozoa</taxon>
        <taxon>Nematoda</taxon>
        <taxon>Chromadorea</taxon>
        <taxon>Rhabditida</taxon>
        <taxon>Rhabditina</taxon>
        <taxon>Rhabditomorpha</taxon>
        <taxon>Rhabditoidea</taxon>
        <taxon>Rhabditidae</taxon>
        <taxon>Peloderinae</taxon>
        <taxon>Caenorhabditis</taxon>
    </lineage>
</organism>
<reference evidence="2" key="1">
    <citation type="submission" date="2020-10" db="EMBL/GenBank/DDBJ databases">
        <authorList>
            <person name="Kikuchi T."/>
        </authorList>
    </citation>
    <scope>NUCLEOTIDE SEQUENCE</scope>
    <source>
        <strain evidence="2">NKZ352</strain>
    </source>
</reference>